<reference evidence="1 2" key="1">
    <citation type="submission" date="2019-05" db="EMBL/GenBank/DDBJ databases">
        <title>Another draft genome of Portunus trituberculatus and its Hox gene families provides insights of decapod evolution.</title>
        <authorList>
            <person name="Jeong J.-H."/>
            <person name="Song I."/>
            <person name="Kim S."/>
            <person name="Choi T."/>
            <person name="Kim D."/>
            <person name="Ryu S."/>
            <person name="Kim W."/>
        </authorList>
    </citation>
    <scope>NUCLEOTIDE SEQUENCE [LARGE SCALE GENOMIC DNA]</scope>
    <source>
        <tissue evidence="1">Muscle</tissue>
    </source>
</reference>
<organism evidence="1 2">
    <name type="scientific">Portunus trituberculatus</name>
    <name type="common">Swimming crab</name>
    <name type="synonym">Neptunus trituberculatus</name>
    <dbReference type="NCBI Taxonomy" id="210409"/>
    <lineage>
        <taxon>Eukaryota</taxon>
        <taxon>Metazoa</taxon>
        <taxon>Ecdysozoa</taxon>
        <taxon>Arthropoda</taxon>
        <taxon>Crustacea</taxon>
        <taxon>Multicrustacea</taxon>
        <taxon>Malacostraca</taxon>
        <taxon>Eumalacostraca</taxon>
        <taxon>Eucarida</taxon>
        <taxon>Decapoda</taxon>
        <taxon>Pleocyemata</taxon>
        <taxon>Brachyura</taxon>
        <taxon>Eubrachyura</taxon>
        <taxon>Portunoidea</taxon>
        <taxon>Portunidae</taxon>
        <taxon>Portuninae</taxon>
        <taxon>Portunus</taxon>
    </lineage>
</organism>
<evidence type="ECO:0000313" key="2">
    <source>
        <dbReference type="Proteomes" id="UP000324222"/>
    </source>
</evidence>
<comment type="caution">
    <text evidence="1">The sequence shown here is derived from an EMBL/GenBank/DDBJ whole genome shotgun (WGS) entry which is preliminary data.</text>
</comment>
<name>A0A5B7ESE4_PORTR</name>
<evidence type="ECO:0000313" key="1">
    <source>
        <dbReference type="EMBL" id="MPC37481.1"/>
    </source>
</evidence>
<protein>
    <submittedName>
        <fullName evidence="1">Uncharacterized protein</fullName>
    </submittedName>
</protein>
<proteinExistence type="predicted"/>
<accession>A0A5B7ESE4</accession>
<dbReference type="EMBL" id="VSRR010003793">
    <property type="protein sequence ID" value="MPC37481.1"/>
    <property type="molecule type" value="Genomic_DNA"/>
</dbReference>
<dbReference type="AlphaFoldDB" id="A0A5B7ESE4"/>
<keyword evidence="2" id="KW-1185">Reference proteome</keyword>
<gene>
    <name evidence="1" type="ORF">E2C01_030962</name>
</gene>
<sequence length="100" mass="10940">MIRNDTSASCCWGVSHAENNLKLNLKIEHFYINSFFPPVTFPIPLPSPSPSPISTPSALQVQQPPLLTLPPTATCKMWRPLATPAPAHSTLVSRFPCGKM</sequence>
<dbReference type="Proteomes" id="UP000324222">
    <property type="component" value="Unassembled WGS sequence"/>
</dbReference>